<feature type="binding site" evidence="7">
    <location>
        <position position="935"/>
    </location>
    <ligand>
        <name>Zn(2+)</name>
        <dbReference type="ChEBI" id="CHEBI:29105"/>
        <label>2</label>
    </ligand>
</feature>
<dbReference type="GO" id="GO:0006351">
    <property type="term" value="P:DNA-templated transcription"/>
    <property type="evidence" value="ECO:0007669"/>
    <property type="project" value="UniProtKB-UniRule"/>
</dbReference>
<dbReference type="Proteomes" id="UP000176260">
    <property type="component" value="Unassembled WGS sequence"/>
</dbReference>
<protein>
    <recommendedName>
        <fullName evidence="7">DNA-directed RNA polymerase subunit beta'</fullName>
        <shortName evidence="7">RNAP subunit beta'</shortName>
        <ecNumber evidence="7">2.7.7.6</ecNumber>
    </recommendedName>
    <alternativeName>
        <fullName evidence="7">RNA polymerase subunit beta'</fullName>
    </alternativeName>
    <alternativeName>
        <fullName evidence="7">Transcriptase subunit beta'</fullName>
    </alternativeName>
</protein>
<dbReference type="GO" id="GO:0003899">
    <property type="term" value="F:DNA-directed RNA polymerase activity"/>
    <property type="evidence" value="ECO:0007669"/>
    <property type="project" value="UniProtKB-UniRule"/>
</dbReference>
<dbReference type="Gene3D" id="2.40.50.100">
    <property type="match status" value="1"/>
</dbReference>
<evidence type="ECO:0000256" key="1">
    <source>
        <dbReference type="ARBA" id="ARBA00022478"/>
    </source>
</evidence>
<keyword evidence="4 7" id="KW-0479">Metal-binding</keyword>
<evidence type="ECO:0000259" key="10">
    <source>
        <dbReference type="SMART" id="SM00663"/>
    </source>
</evidence>
<dbReference type="InterPro" id="IPR007081">
    <property type="entry name" value="RNA_pol_Rpb1_5"/>
</dbReference>
<dbReference type="InterPro" id="IPR007080">
    <property type="entry name" value="RNA_pol_Rpb1_1"/>
</dbReference>
<comment type="cofactor">
    <cofactor evidence="7">
        <name>Mg(2+)</name>
        <dbReference type="ChEBI" id="CHEBI:18420"/>
    </cofactor>
    <text evidence="7">Binds 1 Mg(2+) ion per subunit.</text>
</comment>
<evidence type="ECO:0000313" key="11">
    <source>
        <dbReference type="EMBL" id="OGY42484.1"/>
    </source>
</evidence>
<reference evidence="11 12" key="1">
    <citation type="journal article" date="2016" name="Nat. Commun.">
        <title>Thousands of microbial genomes shed light on interconnected biogeochemical processes in an aquifer system.</title>
        <authorList>
            <person name="Anantharaman K."/>
            <person name="Brown C.T."/>
            <person name="Hug L.A."/>
            <person name="Sharon I."/>
            <person name="Castelle C.J."/>
            <person name="Probst A.J."/>
            <person name="Thomas B.C."/>
            <person name="Singh A."/>
            <person name="Wilkins M.J."/>
            <person name="Karaoz U."/>
            <person name="Brodie E.L."/>
            <person name="Williams K.H."/>
            <person name="Hubbard S.S."/>
            <person name="Banfield J.F."/>
        </authorList>
    </citation>
    <scope>NUCLEOTIDE SEQUENCE [LARGE SCALE GENOMIC DNA]</scope>
</reference>
<dbReference type="Gene3D" id="1.10.1790.20">
    <property type="match status" value="1"/>
</dbReference>
<sequence length="1294" mass="146094">MIFNQAKPLEFDSIRLKLASPDVIKNWSHGEVTKPETINYRTQKPEKDGLFCEKIFGPSKDWECYCGKYKKIRYKGIVCDKCGVEVTHSMVRRERMGHIDLACPVSHIWFLRGVPSRLGLILDISIQSLEKIIYFASFIIIKVDENLKSQALEQLKEEYKNKKKQIDANFKNQVQQIKNNKDLKEKQKEKKIIELNKEKELELAEFEKEYIKTEADLKDLKIKKIISEDQYQDLSIKFGHIFDVGIGAEAIRKLLEVINLENLAKGLETELVDAVGAKRERSVKRSKLIKNLIKNKIRPEWMILSAIPVIPPDLRPMVPLDGGRFATSDLNDLYRRVINRNNRLKKLKELNAPEVIIRNEKRMLQEAVDALMDNSARHSKTTTASTGQKRQLKSIADILKGKQGRFRQNLLGKRTDYSGRSVIVVGPELKIDTCGLPKRMALELFKPFVISQLIKREFVHNIRSANRFIESNRPEVWDILEEVVKDAHVLLNRAPTLHRLGIQAFKPVLIEGKAIQLHPLVCAAFNADFDGDQMAVHVPLTEQAKIEARDLMLSAKNLLKPATGNPINTPRMDIVWGCYYITSLEPKDKPKLFASFEEAILAYKCKVISIRDEIEVREILGKKKPERIKTNVGRILFNRILPKELPYFNEQVTTKNLGDLIKFSIEMLGKEITAKLLDDIKDLGFSQLTLSGYSWGMNDLPDMTAKKEIIAEGDKLIDEVNDQYQQGLLTKSERHSKIIEIWTGIKDRIIQLGKDSLSKEGPVYSMVTSGARGSWAQVTQMVGMKGLVANPAGEIIELPVKASFKEGFDVLEYFISTHGSRKGLSDTALRTANAGYLTRRLVDVSQDVVIREEDCGDKKGTVYTKKDSEEIGVNLMERVWGRVCAEKITAPKTGEVIVDKNQIISEEVVRKLKPLDLEKITVWSVLSCKLTKGICQKCYGYDLAYNELANLGVAVGIIAAQSIGEPGTQLTMRTFHTGGIAGLDITQGLPRVEELFEARTPKRKAILAEEDGLITISDAPKKIEDEKGKVLLSTTHGQKIIRIRYEEVGEDIYSFKSKTPAFKVAEGDKVSKDQVLFKLGKTEVTAKKPGVVKITEKTLKVIGNAEKEKEYIIPVGYRPWVKDGDFVKKGDQLTEGSLDLHQLYKLKGKDEVKRYVVKEIQYIYASQGQRLNEKHIEVIIRQLFSRILVKDAGDTNLLPGEIVEKSELEESNLDAEKAGTKPATFEELFLGITKVSLTTRSFLSAASFQETSRVLINAALTGKQDKLEGLKENVIIGRLIPAGTGFRKKAEAKE</sequence>
<organism evidence="11 12">
    <name type="scientific">Candidatus Buchananbacteria bacterium RBG_13_39_9</name>
    <dbReference type="NCBI Taxonomy" id="1797531"/>
    <lineage>
        <taxon>Bacteria</taxon>
        <taxon>Candidatus Buchananiibacteriota</taxon>
    </lineage>
</organism>
<feature type="binding site" evidence="7">
    <location>
        <position position="938"/>
    </location>
    <ligand>
        <name>Zn(2+)</name>
        <dbReference type="ChEBI" id="CHEBI:29105"/>
        <label>2</label>
    </ligand>
</feature>
<feature type="domain" description="RNA polymerase N-terminal" evidence="10">
    <location>
        <begin position="300"/>
        <end position="582"/>
    </location>
</feature>
<feature type="coiled-coil region" evidence="9">
    <location>
        <begin position="142"/>
        <end position="223"/>
    </location>
</feature>
<feature type="binding site" evidence="7">
    <location>
        <position position="79"/>
    </location>
    <ligand>
        <name>Zn(2+)</name>
        <dbReference type="ChEBI" id="CHEBI:29105"/>
        <label>1</label>
    </ligand>
</feature>
<keyword evidence="1 7" id="KW-0240">DNA-directed RNA polymerase</keyword>
<dbReference type="CDD" id="cd02655">
    <property type="entry name" value="RNAP_beta'_C"/>
    <property type="match status" value="1"/>
</dbReference>
<evidence type="ECO:0000256" key="7">
    <source>
        <dbReference type="HAMAP-Rule" id="MF_01322"/>
    </source>
</evidence>
<keyword evidence="3 7" id="KW-0548">Nucleotidyltransferase</keyword>
<dbReference type="InterPro" id="IPR042102">
    <property type="entry name" value="RNA_pol_Rpb1_3_sf"/>
</dbReference>
<dbReference type="Pfam" id="PF05000">
    <property type="entry name" value="RNA_pol_Rpb1_4"/>
    <property type="match status" value="1"/>
</dbReference>
<dbReference type="Gene3D" id="1.10.132.30">
    <property type="match status" value="1"/>
</dbReference>
<dbReference type="HAMAP" id="MF_01322">
    <property type="entry name" value="RNApol_bact_RpoC"/>
    <property type="match status" value="1"/>
</dbReference>
<dbReference type="GO" id="GO:0000428">
    <property type="term" value="C:DNA-directed RNA polymerase complex"/>
    <property type="evidence" value="ECO:0007669"/>
    <property type="project" value="UniProtKB-KW"/>
</dbReference>
<dbReference type="Gene3D" id="4.10.860.120">
    <property type="entry name" value="RNA polymerase II, clamp domain"/>
    <property type="match status" value="1"/>
</dbReference>
<comment type="catalytic activity">
    <reaction evidence="6 7 8">
        <text>RNA(n) + a ribonucleoside 5'-triphosphate = RNA(n+1) + diphosphate</text>
        <dbReference type="Rhea" id="RHEA:21248"/>
        <dbReference type="Rhea" id="RHEA-COMP:14527"/>
        <dbReference type="Rhea" id="RHEA-COMP:17342"/>
        <dbReference type="ChEBI" id="CHEBI:33019"/>
        <dbReference type="ChEBI" id="CHEBI:61557"/>
        <dbReference type="ChEBI" id="CHEBI:140395"/>
        <dbReference type="EC" id="2.7.7.6"/>
    </reaction>
</comment>
<comment type="subunit">
    <text evidence="7">The RNAP catalytic core consists of 2 alpha, 1 beta, 1 beta' and 1 omega subunit. When a sigma factor is associated with the core the holoenzyme is formed, which can initiate transcription.</text>
</comment>
<feature type="binding site" evidence="7">
    <location>
        <position position="855"/>
    </location>
    <ligand>
        <name>Zn(2+)</name>
        <dbReference type="ChEBI" id="CHEBI:29105"/>
        <label>2</label>
    </ligand>
</feature>
<evidence type="ECO:0000256" key="6">
    <source>
        <dbReference type="ARBA" id="ARBA00048552"/>
    </source>
</evidence>
<dbReference type="InterPro" id="IPR007066">
    <property type="entry name" value="RNA_pol_Rpb1_3"/>
</dbReference>
<keyword evidence="2 7" id="KW-0808">Transferase</keyword>
<dbReference type="PANTHER" id="PTHR19376">
    <property type="entry name" value="DNA-DIRECTED RNA POLYMERASE"/>
    <property type="match status" value="1"/>
</dbReference>
<dbReference type="InterPro" id="IPR045867">
    <property type="entry name" value="DNA-dir_RpoC_beta_prime"/>
</dbReference>
<comment type="similarity">
    <text evidence="7 8">Belongs to the RNA polymerase beta' chain family.</text>
</comment>
<dbReference type="Gene3D" id="1.10.150.390">
    <property type="match status" value="1"/>
</dbReference>
<gene>
    <name evidence="7" type="primary">rpoC</name>
    <name evidence="11" type="ORF">A2Y67_00420</name>
</gene>
<evidence type="ECO:0000256" key="9">
    <source>
        <dbReference type="SAM" id="Coils"/>
    </source>
</evidence>
<dbReference type="InterPro" id="IPR007083">
    <property type="entry name" value="RNA_pol_Rpb1_4"/>
</dbReference>
<name>A0A1G1XRB9_9BACT</name>
<dbReference type="InterPro" id="IPR000722">
    <property type="entry name" value="RNA_pol_asu"/>
</dbReference>
<dbReference type="Pfam" id="PF00623">
    <property type="entry name" value="RNA_pol_Rpb1_2"/>
    <property type="match status" value="2"/>
</dbReference>
<accession>A0A1G1XRB9</accession>
<dbReference type="Gene3D" id="1.10.40.90">
    <property type="match status" value="1"/>
</dbReference>
<dbReference type="Pfam" id="PF04998">
    <property type="entry name" value="RNA_pol_Rpb1_5"/>
    <property type="match status" value="1"/>
</dbReference>
<keyword evidence="7" id="KW-0862">Zinc</keyword>
<feature type="binding site" evidence="7">
    <location>
        <position position="528"/>
    </location>
    <ligand>
        <name>Mg(2+)</name>
        <dbReference type="ChEBI" id="CHEBI:18420"/>
    </ligand>
</feature>
<comment type="caution">
    <text evidence="11">The sequence shown here is derived from an EMBL/GenBank/DDBJ whole genome shotgun (WGS) entry which is preliminary data.</text>
</comment>
<dbReference type="Gene3D" id="1.10.274.100">
    <property type="entry name" value="RNA polymerase Rpb1, domain 3"/>
    <property type="match status" value="2"/>
</dbReference>
<evidence type="ECO:0000256" key="8">
    <source>
        <dbReference type="RuleBase" id="RU004279"/>
    </source>
</evidence>
<feature type="binding site" evidence="7">
    <location>
        <position position="82"/>
    </location>
    <ligand>
        <name>Zn(2+)</name>
        <dbReference type="ChEBI" id="CHEBI:29105"/>
        <label>1</label>
    </ligand>
</feature>
<keyword evidence="7" id="KW-0460">Magnesium</keyword>
<dbReference type="GO" id="GO:0008270">
    <property type="term" value="F:zinc ion binding"/>
    <property type="evidence" value="ECO:0007669"/>
    <property type="project" value="UniProtKB-UniRule"/>
</dbReference>
<dbReference type="Pfam" id="PF04997">
    <property type="entry name" value="RNA_pol_Rpb1_1"/>
    <property type="match status" value="1"/>
</dbReference>
<dbReference type="SUPFAM" id="SSF64484">
    <property type="entry name" value="beta and beta-prime subunits of DNA dependent RNA-polymerase"/>
    <property type="match status" value="1"/>
</dbReference>
<dbReference type="InterPro" id="IPR006592">
    <property type="entry name" value="RNA_pol_N"/>
</dbReference>
<evidence type="ECO:0000256" key="3">
    <source>
        <dbReference type="ARBA" id="ARBA00022695"/>
    </source>
</evidence>
<dbReference type="InterPro" id="IPR038120">
    <property type="entry name" value="Rpb1_funnel_sf"/>
</dbReference>
<dbReference type="EMBL" id="MHIA01000013">
    <property type="protein sequence ID" value="OGY42484.1"/>
    <property type="molecule type" value="Genomic_DNA"/>
</dbReference>
<comment type="function">
    <text evidence="7 8">DNA-dependent RNA polymerase catalyzes the transcription of DNA into RNA using the four ribonucleoside triphosphates as substrates.</text>
</comment>
<dbReference type="Pfam" id="PF04983">
    <property type="entry name" value="RNA_pol_Rpb1_3"/>
    <property type="match status" value="1"/>
</dbReference>
<keyword evidence="9" id="KW-0175">Coiled coil</keyword>
<dbReference type="InterPro" id="IPR012754">
    <property type="entry name" value="DNA-dir_RpoC_beta_prime_bact"/>
</dbReference>
<evidence type="ECO:0000313" key="12">
    <source>
        <dbReference type="Proteomes" id="UP000176260"/>
    </source>
</evidence>
<dbReference type="EC" id="2.7.7.6" evidence="7"/>
<feature type="binding site" evidence="7">
    <location>
        <position position="928"/>
    </location>
    <ligand>
        <name>Zn(2+)</name>
        <dbReference type="ChEBI" id="CHEBI:29105"/>
        <label>2</label>
    </ligand>
</feature>
<feature type="binding site" evidence="7">
    <location>
        <position position="64"/>
    </location>
    <ligand>
        <name>Zn(2+)</name>
        <dbReference type="ChEBI" id="CHEBI:29105"/>
        <label>1</label>
    </ligand>
</feature>
<proteinExistence type="inferred from homology"/>
<dbReference type="Gene3D" id="2.40.40.20">
    <property type="match status" value="1"/>
</dbReference>
<dbReference type="CDD" id="cd01609">
    <property type="entry name" value="RNAP_beta'_N"/>
    <property type="match status" value="1"/>
</dbReference>
<evidence type="ECO:0000256" key="2">
    <source>
        <dbReference type="ARBA" id="ARBA00022679"/>
    </source>
</evidence>
<dbReference type="GO" id="GO:0003677">
    <property type="term" value="F:DNA binding"/>
    <property type="evidence" value="ECO:0007669"/>
    <property type="project" value="UniProtKB-UniRule"/>
</dbReference>
<dbReference type="PANTHER" id="PTHR19376:SF54">
    <property type="entry name" value="DNA-DIRECTED RNA POLYMERASE SUBUNIT BETA"/>
    <property type="match status" value="1"/>
</dbReference>
<dbReference type="NCBIfam" id="TIGR02386">
    <property type="entry name" value="rpoC_TIGR"/>
    <property type="match status" value="1"/>
</dbReference>
<feature type="binding site" evidence="7">
    <location>
        <position position="532"/>
    </location>
    <ligand>
        <name>Mg(2+)</name>
        <dbReference type="ChEBI" id="CHEBI:18420"/>
    </ligand>
</feature>
<dbReference type="SMART" id="SM00663">
    <property type="entry name" value="RPOLA_N"/>
    <property type="match status" value="1"/>
</dbReference>
<evidence type="ECO:0000256" key="5">
    <source>
        <dbReference type="ARBA" id="ARBA00023163"/>
    </source>
</evidence>
<dbReference type="InterPro" id="IPR044893">
    <property type="entry name" value="RNA_pol_Rpb1_clamp_domain"/>
</dbReference>
<dbReference type="GO" id="GO:0000287">
    <property type="term" value="F:magnesium ion binding"/>
    <property type="evidence" value="ECO:0007669"/>
    <property type="project" value="UniProtKB-UniRule"/>
</dbReference>
<feature type="binding site" evidence="7">
    <location>
        <position position="530"/>
    </location>
    <ligand>
        <name>Mg(2+)</name>
        <dbReference type="ChEBI" id="CHEBI:18420"/>
    </ligand>
</feature>
<evidence type="ECO:0000256" key="4">
    <source>
        <dbReference type="ARBA" id="ARBA00022723"/>
    </source>
</evidence>
<comment type="cofactor">
    <cofactor evidence="7">
        <name>Zn(2+)</name>
        <dbReference type="ChEBI" id="CHEBI:29105"/>
    </cofactor>
    <text evidence="7">Binds 2 Zn(2+) ions per subunit.</text>
</comment>
<feature type="binding site" evidence="7">
    <location>
        <position position="66"/>
    </location>
    <ligand>
        <name>Zn(2+)</name>
        <dbReference type="ChEBI" id="CHEBI:29105"/>
        <label>1</label>
    </ligand>
</feature>
<keyword evidence="5 7" id="KW-0804">Transcription</keyword>